<evidence type="ECO:0000313" key="2">
    <source>
        <dbReference type="EMBL" id="SDW45233.1"/>
    </source>
</evidence>
<dbReference type="Proteomes" id="UP000199118">
    <property type="component" value="Unassembled WGS sequence"/>
</dbReference>
<dbReference type="SUPFAM" id="SSF51658">
    <property type="entry name" value="Xylose isomerase-like"/>
    <property type="match status" value="1"/>
</dbReference>
<gene>
    <name evidence="2" type="ORF">SAMN05444336_1011051</name>
</gene>
<dbReference type="InterPro" id="IPR036237">
    <property type="entry name" value="Xyl_isomerase-like_sf"/>
</dbReference>
<evidence type="ECO:0000259" key="1">
    <source>
        <dbReference type="Pfam" id="PF01261"/>
    </source>
</evidence>
<evidence type="ECO:0000313" key="3">
    <source>
        <dbReference type="Proteomes" id="UP000199118"/>
    </source>
</evidence>
<dbReference type="InterPro" id="IPR013022">
    <property type="entry name" value="Xyl_isomerase-like_TIM-brl"/>
</dbReference>
<keyword evidence="3" id="KW-1185">Reference proteome</keyword>
<dbReference type="GO" id="GO:0016853">
    <property type="term" value="F:isomerase activity"/>
    <property type="evidence" value="ECO:0007669"/>
    <property type="project" value="UniProtKB-KW"/>
</dbReference>
<dbReference type="PANTHER" id="PTHR12110">
    <property type="entry name" value="HYDROXYPYRUVATE ISOMERASE"/>
    <property type="match status" value="1"/>
</dbReference>
<dbReference type="InterPro" id="IPR050312">
    <property type="entry name" value="IolE/XylAMocC-like"/>
</dbReference>
<organism evidence="2 3">
    <name type="scientific">Albimonas donghaensis</name>
    <dbReference type="NCBI Taxonomy" id="356660"/>
    <lineage>
        <taxon>Bacteria</taxon>
        <taxon>Pseudomonadati</taxon>
        <taxon>Pseudomonadota</taxon>
        <taxon>Alphaproteobacteria</taxon>
        <taxon>Rhodobacterales</taxon>
        <taxon>Paracoccaceae</taxon>
        <taxon>Albimonas</taxon>
    </lineage>
</organism>
<dbReference type="EMBL" id="FNMZ01000001">
    <property type="protein sequence ID" value="SDW45233.1"/>
    <property type="molecule type" value="Genomic_DNA"/>
</dbReference>
<dbReference type="STRING" id="356660.SAMN05444336_1011051"/>
<accession>A0A1H2TMP0</accession>
<feature type="domain" description="Xylose isomerase-like TIM barrel" evidence="1">
    <location>
        <begin position="62"/>
        <end position="279"/>
    </location>
</feature>
<dbReference type="Pfam" id="PF01261">
    <property type="entry name" value="AP_endonuc_2"/>
    <property type="match status" value="1"/>
</dbReference>
<proteinExistence type="predicted"/>
<dbReference type="RefSeq" id="WP_245710384.1">
    <property type="nucleotide sequence ID" value="NZ_FNMZ01000001.1"/>
</dbReference>
<name>A0A1H2TMP0_9RHOB</name>
<dbReference type="AlphaFoldDB" id="A0A1H2TMP0"/>
<protein>
    <submittedName>
        <fullName evidence="2">Sugar phosphate isomerase/epimerase</fullName>
    </submittedName>
</protein>
<keyword evidence="2" id="KW-0413">Isomerase</keyword>
<dbReference type="Gene3D" id="3.20.20.150">
    <property type="entry name" value="Divalent-metal-dependent TIM barrel enzymes"/>
    <property type="match status" value="1"/>
</dbReference>
<dbReference type="PANTHER" id="PTHR12110:SF53">
    <property type="entry name" value="BLR5974 PROTEIN"/>
    <property type="match status" value="1"/>
</dbReference>
<reference evidence="2 3" key="1">
    <citation type="submission" date="2016-10" db="EMBL/GenBank/DDBJ databases">
        <authorList>
            <person name="de Groot N.N."/>
        </authorList>
    </citation>
    <scope>NUCLEOTIDE SEQUENCE [LARGE SCALE GENOMIC DNA]</scope>
    <source>
        <strain evidence="2 3">DSM 17890</strain>
    </source>
</reference>
<sequence>MNRPMSTPETAAAAEAALPVLGVCLPNDDIEAQLDWIVQDQRDLEVQDFFSAEVLDGDWQAVAARTRKLLAAHTGRLGIHGPFWGFSLGTMDPLIRDVVRKRMDQGLDVCEAIGATQMVIHSPATTWDYNNRHHLPGAYRMFDNVHASLEAAVARAERLGVVLVLENIEDKDPAERVRLAESFGSDAVRVSVDTGHAHYAHRSTGAPPVDHYILAAGDMLNHVHIQDADGYADRHWAPGMGDILWGSVFKALEHCGAAPRLNLELRDKSGVQPAAEWFKARGLAR</sequence>